<gene>
    <name evidence="4" type="ORF">EJB05_27016</name>
    <name evidence="3" type="ORF">EJB05_54320</name>
</gene>
<dbReference type="AlphaFoldDB" id="A0A5J9UMT8"/>
<dbReference type="EMBL" id="RWGY01000617">
    <property type="protein sequence ID" value="TVU00267.1"/>
    <property type="molecule type" value="Genomic_DNA"/>
</dbReference>
<dbReference type="OrthoDB" id="603213at2759"/>
<accession>A0A5J9UMT8</accession>
<dbReference type="InterPro" id="IPR040361">
    <property type="entry name" value="TPD1"/>
</dbReference>
<dbReference type="Proteomes" id="UP000324897">
    <property type="component" value="Chromosome 2"/>
</dbReference>
<evidence type="ECO:0000313" key="3">
    <source>
        <dbReference type="EMBL" id="TVU00267.1"/>
    </source>
</evidence>
<keyword evidence="5" id="KW-1185">Reference proteome</keyword>
<dbReference type="PANTHER" id="PTHR33184:SF50">
    <property type="entry name" value="PUTATIVE-RELATED"/>
    <property type="match status" value="1"/>
</dbReference>
<evidence type="ECO:0000256" key="2">
    <source>
        <dbReference type="SAM" id="SignalP"/>
    </source>
</evidence>
<dbReference type="Gramene" id="TVU00267">
    <property type="protein sequence ID" value="TVU00267"/>
    <property type="gene ID" value="EJB05_54320"/>
</dbReference>
<name>A0A5J9UMT8_9POAL</name>
<evidence type="ECO:0000313" key="4">
    <source>
        <dbReference type="EMBL" id="TVU24571.1"/>
    </source>
</evidence>
<reference evidence="4 5" key="1">
    <citation type="journal article" date="2019" name="Sci. Rep.">
        <title>A high-quality genome of Eragrostis curvula grass provides insights into Poaceae evolution and supports new strategies to enhance forage quality.</title>
        <authorList>
            <person name="Carballo J."/>
            <person name="Santos B.A.C.M."/>
            <person name="Zappacosta D."/>
            <person name="Garbus I."/>
            <person name="Selva J.P."/>
            <person name="Gallo C.A."/>
            <person name="Diaz A."/>
            <person name="Albertini E."/>
            <person name="Caccamo M."/>
            <person name="Echenique V."/>
        </authorList>
    </citation>
    <scope>NUCLEOTIDE SEQUENCE [LARGE SCALE GENOMIC DNA]</scope>
    <source>
        <strain evidence="5">cv. Victoria</strain>
        <tissue evidence="4">Leaf</tissue>
    </source>
</reference>
<organism evidence="4 5">
    <name type="scientific">Eragrostis curvula</name>
    <name type="common">weeping love grass</name>
    <dbReference type="NCBI Taxonomy" id="38414"/>
    <lineage>
        <taxon>Eukaryota</taxon>
        <taxon>Viridiplantae</taxon>
        <taxon>Streptophyta</taxon>
        <taxon>Embryophyta</taxon>
        <taxon>Tracheophyta</taxon>
        <taxon>Spermatophyta</taxon>
        <taxon>Magnoliopsida</taxon>
        <taxon>Liliopsida</taxon>
        <taxon>Poales</taxon>
        <taxon>Poaceae</taxon>
        <taxon>PACMAD clade</taxon>
        <taxon>Chloridoideae</taxon>
        <taxon>Eragrostideae</taxon>
        <taxon>Eragrostidinae</taxon>
        <taxon>Eragrostis</taxon>
    </lineage>
</organism>
<dbReference type="PANTHER" id="PTHR33184">
    <property type="entry name" value="PROTEIN TAPETUM DETERMINANT 1-LIKE-RELATED"/>
    <property type="match status" value="1"/>
</dbReference>
<dbReference type="EMBL" id="RWGY01000013">
    <property type="protein sequence ID" value="TVU24571.1"/>
    <property type="molecule type" value="Genomic_DNA"/>
</dbReference>
<protein>
    <submittedName>
        <fullName evidence="4">Uncharacterized protein</fullName>
    </submittedName>
</protein>
<keyword evidence="1 2" id="KW-0732">Signal</keyword>
<dbReference type="Pfam" id="PF24068">
    <property type="entry name" value="TPD1_C"/>
    <property type="match status" value="1"/>
</dbReference>
<proteinExistence type="predicted"/>
<evidence type="ECO:0000313" key="5">
    <source>
        <dbReference type="Proteomes" id="UP000324897"/>
    </source>
</evidence>
<evidence type="ECO:0000256" key="1">
    <source>
        <dbReference type="ARBA" id="ARBA00022729"/>
    </source>
</evidence>
<feature type="chain" id="PRO_5044097420" evidence="2">
    <location>
        <begin position="21"/>
        <end position="141"/>
    </location>
</feature>
<dbReference type="Gramene" id="TVU24571">
    <property type="protein sequence ID" value="TVU24571"/>
    <property type="gene ID" value="EJB05_27016"/>
</dbReference>
<dbReference type="GO" id="GO:0001709">
    <property type="term" value="P:cell fate determination"/>
    <property type="evidence" value="ECO:0007669"/>
    <property type="project" value="TreeGrafter"/>
</dbReference>
<comment type="caution">
    <text evidence="4">The sequence shown here is derived from an EMBL/GenBank/DDBJ whole genome shotgun (WGS) entry which is preliminary data.</text>
</comment>
<sequence>MAKIFVLLVLCCLCMGGTAAASQCKVSDLNVTQTAVPAHAVGGYPVYAVVVENRCACSQANVKVKCPGFNSAVPIDPEGLLSPDADGGELCTLNGGRAIRTGAEHAVTFFYAWSSQFSFEPVSSTLACSAAPANAPAPAPL</sequence>
<feature type="signal peptide" evidence="2">
    <location>
        <begin position="1"/>
        <end position="20"/>
    </location>
</feature>